<protein>
    <submittedName>
        <fullName evidence="1">Uncharacterized protein</fullName>
    </submittedName>
</protein>
<name>A0A158T011_HAEIF</name>
<dbReference type="EMBL" id="JMQP01000002">
    <property type="protein sequence ID" value="KIS36455.1"/>
    <property type="molecule type" value="Genomic_DNA"/>
</dbReference>
<dbReference type="AlphaFoldDB" id="A0A158T011"/>
<reference evidence="1 2" key="1">
    <citation type="submission" date="2014-05" db="EMBL/GenBank/DDBJ databases">
        <title>Methylome analysis of the phasevarions of Haemophilus influenzae.</title>
        <authorList>
            <person name="Atack J.M."/>
            <person name="Fox K.L."/>
            <person name="Power P.M."/>
            <person name="Clark T."/>
            <person name="Jurcisek J."/>
            <person name="Korlach J."/>
            <person name="Bakaletz L.O."/>
            <person name="Jennings M.P."/>
        </authorList>
    </citation>
    <scope>NUCLEOTIDE SEQUENCE [LARGE SCALE GENOMIC DNA]</scope>
    <source>
        <strain evidence="1 2">1209</strain>
    </source>
</reference>
<dbReference type="Proteomes" id="UP000050700">
    <property type="component" value="Unassembled WGS sequence"/>
</dbReference>
<accession>A0A158T011</accession>
<organism evidence="1 2">
    <name type="scientific">Haemophilus influenzae</name>
    <dbReference type="NCBI Taxonomy" id="727"/>
    <lineage>
        <taxon>Bacteria</taxon>
        <taxon>Pseudomonadati</taxon>
        <taxon>Pseudomonadota</taxon>
        <taxon>Gammaproteobacteria</taxon>
        <taxon>Pasteurellales</taxon>
        <taxon>Pasteurellaceae</taxon>
        <taxon>Haemophilus</taxon>
    </lineage>
</organism>
<dbReference type="PATRIC" id="fig|727.582.peg.1922"/>
<evidence type="ECO:0000313" key="2">
    <source>
        <dbReference type="Proteomes" id="UP000050700"/>
    </source>
</evidence>
<sequence length="49" mass="5305">MGFSPPPVIVNWWAEAHPTFYPSISATSLSISARKQSILATVVLIFSAD</sequence>
<gene>
    <name evidence="1" type="ORF">NTHI1209_02110</name>
</gene>
<proteinExistence type="predicted"/>
<comment type="caution">
    <text evidence="1">The sequence shown here is derived from an EMBL/GenBank/DDBJ whole genome shotgun (WGS) entry which is preliminary data.</text>
</comment>
<evidence type="ECO:0000313" key="1">
    <source>
        <dbReference type="EMBL" id="KIS36455.1"/>
    </source>
</evidence>